<dbReference type="Proteomes" id="UP000247810">
    <property type="component" value="Unassembled WGS sequence"/>
</dbReference>
<feature type="compositionally biased region" description="Polar residues" evidence="1">
    <location>
        <begin position="61"/>
        <end position="70"/>
    </location>
</feature>
<sequence>MSDPHRGGSIYDMAARGTRIPNDAGIMNTIPSVPRPDQKAEDGQFDNYGVAHPSSAFAADNDTTMPQSTRDMGATGDVVTGTGDTFPAQGESKRNLTGANYPGGKGQSRT</sequence>
<evidence type="ECO:0000313" key="3">
    <source>
        <dbReference type="Proteomes" id="UP000247810"/>
    </source>
</evidence>
<proteinExistence type="predicted"/>
<dbReference type="OrthoDB" id="5416172at2759"/>
<keyword evidence="3" id="KW-1185">Reference proteome</keyword>
<feature type="region of interest" description="Disordered" evidence="1">
    <location>
        <begin position="21"/>
        <end position="110"/>
    </location>
</feature>
<accession>A0A319CZ01</accession>
<name>A0A319CZ01_9EURO</name>
<reference evidence="2 3" key="1">
    <citation type="submission" date="2018-02" db="EMBL/GenBank/DDBJ databases">
        <title>The genomes of Aspergillus section Nigri reveals drivers in fungal speciation.</title>
        <authorList>
            <consortium name="DOE Joint Genome Institute"/>
            <person name="Vesth T.C."/>
            <person name="Nybo J."/>
            <person name="Theobald S."/>
            <person name="Brandl J."/>
            <person name="Frisvad J.C."/>
            <person name="Nielsen K.F."/>
            <person name="Lyhne E.K."/>
            <person name="Kogle M.E."/>
            <person name="Kuo A."/>
            <person name="Riley R."/>
            <person name="Clum A."/>
            <person name="Nolan M."/>
            <person name="Lipzen A."/>
            <person name="Salamov A."/>
            <person name="Henrissat B."/>
            <person name="Wiebenga A."/>
            <person name="De vries R.P."/>
            <person name="Grigoriev I.V."/>
            <person name="Mortensen U.H."/>
            <person name="Andersen M.R."/>
            <person name="Baker S.E."/>
        </authorList>
    </citation>
    <scope>NUCLEOTIDE SEQUENCE [LARGE SCALE GENOMIC DNA]</scope>
    <source>
        <strain evidence="2 3">CBS 707.79</strain>
    </source>
</reference>
<feature type="compositionally biased region" description="Low complexity" evidence="1">
    <location>
        <begin position="73"/>
        <end position="85"/>
    </location>
</feature>
<feature type="compositionally biased region" description="Gly residues" evidence="1">
    <location>
        <begin position="101"/>
        <end position="110"/>
    </location>
</feature>
<dbReference type="AlphaFoldDB" id="A0A319CZ01"/>
<evidence type="ECO:0000313" key="2">
    <source>
        <dbReference type="EMBL" id="PYH90150.1"/>
    </source>
</evidence>
<dbReference type="EMBL" id="KZ825995">
    <property type="protein sequence ID" value="PYH90150.1"/>
    <property type="molecule type" value="Genomic_DNA"/>
</dbReference>
<gene>
    <name evidence="2" type="ORF">BO71DRAFT_83229</name>
</gene>
<organism evidence="2 3">
    <name type="scientific">Aspergillus ellipticus CBS 707.79</name>
    <dbReference type="NCBI Taxonomy" id="1448320"/>
    <lineage>
        <taxon>Eukaryota</taxon>
        <taxon>Fungi</taxon>
        <taxon>Dikarya</taxon>
        <taxon>Ascomycota</taxon>
        <taxon>Pezizomycotina</taxon>
        <taxon>Eurotiomycetes</taxon>
        <taxon>Eurotiomycetidae</taxon>
        <taxon>Eurotiales</taxon>
        <taxon>Aspergillaceae</taxon>
        <taxon>Aspergillus</taxon>
        <taxon>Aspergillus subgen. Circumdati</taxon>
    </lineage>
</organism>
<dbReference type="VEuPathDB" id="FungiDB:BO71DRAFT_83229"/>
<evidence type="ECO:0000256" key="1">
    <source>
        <dbReference type="SAM" id="MobiDB-lite"/>
    </source>
</evidence>
<protein>
    <submittedName>
        <fullName evidence="2">Uncharacterized protein</fullName>
    </submittedName>
</protein>